<dbReference type="EMBL" id="BJWL01000001">
    <property type="protein sequence ID" value="GFY80801.1"/>
    <property type="molecule type" value="Genomic_DNA"/>
</dbReference>
<comment type="caution">
    <text evidence="2">The sequence shown here is derived from an EMBL/GenBank/DDBJ whole genome shotgun (WGS) entry which is preliminary data.</text>
</comment>
<reference evidence="2 3" key="1">
    <citation type="submission" date="2019-07" db="EMBL/GenBank/DDBJ databases">
        <title>De Novo Assembly of kiwifruit Actinidia rufa.</title>
        <authorList>
            <person name="Sugita-Konishi S."/>
            <person name="Sato K."/>
            <person name="Mori E."/>
            <person name="Abe Y."/>
            <person name="Kisaki G."/>
            <person name="Hamano K."/>
            <person name="Suezawa K."/>
            <person name="Otani M."/>
            <person name="Fukuda T."/>
            <person name="Manabe T."/>
            <person name="Gomi K."/>
            <person name="Tabuchi M."/>
            <person name="Akimitsu K."/>
            <person name="Kataoka I."/>
        </authorList>
    </citation>
    <scope>NUCLEOTIDE SEQUENCE [LARGE SCALE GENOMIC DNA]</scope>
    <source>
        <strain evidence="3">cv. Fuchu</strain>
    </source>
</reference>
<dbReference type="Proteomes" id="UP000585474">
    <property type="component" value="Unassembled WGS sequence"/>
</dbReference>
<gene>
    <name evidence="2" type="ORF">Acr_01g0006100</name>
</gene>
<protein>
    <submittedName>
        <fullName evidence="2">Uncharacterized protein</fullName>
    </submittedName>
</protein>
<name>A0A7J0E2S7_9ERIC</name>
<feature type="compositionally biased region" description="Polar residues" evidence="1">
    <location>
        <begin position="9"/>
        <end position="32"/>
    </location>
</feature>
<evidence type="ECO:0000256" key="1">
    <source>
        <dbReference type="SAM" id="MobiDB-lite"/>
    </source>
</evidence>
<accession>A0A7J0E2S7</accession>
<feature type="region of interest" description="Disordered" evidence="1">
    <location>
        <begin position="1"/>
        <end position="38"/>
    </location>
</feature>
<proteinExistence type="predicted"/>
<evidence type="ECO:0000313" key="3">
    <source>
        <dbReference type="Proteomes" id="UP000585474"/>
    </source>
</evidence>
<organism evidence="2 3">
    <name type="scientific">Actinidia rufa</name>
    <dbReference type="NCBI Taxonomy" id="165716"/>
    <lineage>
        <taxon>Eukaryota</taxon>
        <taxon>Viridiplantae</taxon>
        <taxon>Streptophyta</taxon>
        <taxon>Embryophyta</taxon>
        <taxon>Tracheophyta</taxon>
        <taxon>Spermatophyta</taxon>
        <taxon>Magnoliopsida</taxon>
        <taxon>eudicotyledons</taxon>
        <taxon>Gunneridae</taxon>
        <taxon>Pentapetalae</taxon>
        <taxon>asterids</taxon>
        <taxon>Ericales</taxon>
        <taxon>Actinidiaceae</taxon>
        <taxon>Actinidia</taxon>
    </lineage>
</organism>
<sequence>MLQLEPPTRSLQQPPSTVASPPQGRPRSSPTNEKTHLEVARRENKLNATLRLRVEETTKSWRRELLSTLRVICGTKRRQLSSDAPRKGKNEALHNYSKRYWELYNEIEEFLEELVVVSYKLGLTLGEKLWEELVVEKTEAKETEVRPNPRFDRGDDETDDTLEEDLVRTIHMIGGPNHPNLENMFRGDNRIVKQMDEVLSVHPMVRMPRQGLSEPRSVTFTKADLKRVHYPHNIPLVIRCGSMATMSNGSWWTRTVQLR</sequence>
<dbReference type="AlphaFoldDB" id="A0A7J0E2S7"/>
<keyword evidence="3" id="KW-1185">Reference proteome</keyword>
<evidence type="ECO:0000313" key="2">
    <source>
        <dbReference type="EMBL" id="GFY80801.1"/>
    </source>
</evidence>